<dbReference type="RefSeq" id="WP_163289743.1">
    <property type="nucleotide sequence ID" value="NZ_JAAGWY010000002.1"/>
</dbReference>
<proteinExistence type="predicted"/>
<dbReference type="AlphaFoldDB" id="A0A6L9XYI1"/>
<evidence type="ECO:0000313" key="2">
    <source>
        <dbReference type="Proteomes" id="UP000474967"/>
    </source>
</evidence>
<dbReference type="Proteomes" id="UP000474967">
    <property type="component" value="Unassembled WGS sequence"/>
</dbReference>
<dbReference type="EMBL" id="JAAGWY010000002">
    <property type="protein sequence ID" value="NEN06315.1"/>
    <property type="molecule type" value="Genomic_DNA"/>
</dbReference>
<evidence type="ECO:0008006" key="3">
    <source>
        <dbReference type="Google" id="ProtNLM"/>
    </source>
</evidence>
<keyword evidence="2" id="KW-1185">Reference proteome</keyword>
<reference evidence="1 2" key="1">
    <citation type="journal article" date="2014" name="J. Microbiol.">
        <title>Diaminobutyricibacter tongyongensis gen. nov., sp. nov. and Homoserinibacter gongjuensis gen. nov., sp. nov. belong to the family Microbacteriaceae.</title>
        <authorList>
            <person name="Kim S.J."/>
            <person name="Ahn J.H."/>
            <person name="Weon H.Y."/>
            <person name="Hamada M."/>
            <person name="Suzuki K."/>
            <person name="Kwon S.W."/>
        </authorList>
    </citation>
    <scope>NUCLEOTIDE SEQUENCE [LARGE SCALE GENOMIC DNA]</scope>
    <source>
        <strain evidence="1 2">NBRC 108724</strain>
    </source>
</reference>
<gene>
    <name evidence="1" type="ORF">G3T36_10550</name>
</gene>
<sequence length="203" mass="22296">MTRLLPRLLDQVDLPPAELRAARIDGQLFAVDEAFAVLGEPDSVELRAAALAPLVPDRMIVERSSALWVYGARAEAPFRHQLCMDMANRTTPHHSLRFEYRECRLERDDVLQLGALKITSHLRTAIDLLRTREPFAAADALDVLAVLQLGGSGVSECARCIRTQPRYPGVRRALARLASIDRSGLSLSGLNPLGSQLAGLSLH</sequence>
<name>A0A6L9XYI1_9MICO</name>
<organism evidence="1 2">
    <name type="scientific">Leifsonia tongyongensis</name>
    <dbReference type="NCBI Taxonomy" id="1268043"/>
    <lineage>
        <taxon>Bacteria</taxon>
        <taxon>Bacillati</taxon>
        <taxon>Actinomycetota</taxon>
        <taxon>Actinomycetes</taxon>
        <taxon>Micrococcales</taxon>
        <taxon>Microbacteriaceae</taxon>
        <taxon>Leifsonia</taxon>
    </lineage>
</organism>
<comment type="caution">
    <text evidence="1">The sequence shown here is derived from an EMBL/GenBank/DDBJ whole genome shotgun (WGS) entry which is preliminary data.</text>
</comment>
<accession>A0A6L9XYI1</accession>
<protein>
    <recommendedName>
        <fullName evidence="3">AbiEi antitoxin C-terminal domain-containing protein</fullName>
    </recommendedName>
</protein>
<evidence type="ECO:0000313" key="1">
    <source>
        <dbReference type="EMBL" id="NEN06315.1"/>
    </source>
</evidence>